<comment type="caution">
    <text evidence="2">The sequence shown here is derived from an EMBL/GenBank/DDBJ whole genome shotgun (WGS) entry which is preliminary data.</text>
</comment>
<name>A0A6L9MQZ7_9ALTE</name>
<evidence type="ECO:0000256" key="1">
    <source>
        <dbReference type="PROSITE-ProRule" id="PRU00339"/>
    </source>
</evidence>
<dbReference type="Gene3D" id="1.25.40.10">
    <property type="entry name" value="Tetratricopeptide repeat domain"/>
    <property type="match status" value="1"/>
</dbReference>
<evidence type="ECO:0000313" key="3">
    <source>
        <dbReference type="Proteomes" id="UP000478837"/>
    </source>
</evidence>
<proteinExistence type="predicted"/>
<dbReference type="EMBL" id="JAAAWP010000002">
    <property type="protein sequence ID" value="NDW20497.1"/>
    <property type="molecule type" value="Genomic_DNA"/>
</dbReference>
<keyword evidence="3" id="KW-1185">Reference proteome</keyword>
<accession>A0A6L9MQZ7</accession>
<dbReference type="RefSeq" id="WP_163110014.1">
    <property type="nucleotide sequence ID" value="NZ_JAAAWP010000002.1"/>
</dbReference>
<sequence>MRQYSTVLSRALAYAKRLFIFSFAFLLSACATVDFIPILNPDAALESLIINYEIEQKGITCRGPNKIDCSSAAREIQKLLLANPDHTATQVLAASLFINTGRRIQAQVELDKVVRNYMPPLVALIMRTDLALGEGNVKLAKRLSDYSISLYAGEAKPYLQRASIEYIKGEYDKSLAYLSTSLRFGLDESIYYYHLGLINQAKHQVMQACQYYKRSLSLMPPNSALVTSRLASLQHLPNC</sequence>
<gene>
    <name evidence="2" type="ORF">GTW09_03055</name>
</gene>
<dbReference type="InterPro" id="IPR011990">
    <property type="entry name" value="TPR-like_helical_dom_sf"/>
</dbReference>
<dbReference type="PROSITE" id="PS51257">
    <property type="entry name" value="PROKAR_LIPOPROTEIN"/>
    <property type="match status" value="1"/>
</dbReference>
<dbReference type="SUPFAM" id="SSF48452">
    <property type="entry name" value="TPR-like"/>
    <property type="match status" value="1"/>
</dbReference>
<dbReference type="InterPro" id="IPR019734">
    <property type="entry name" value="TPR_rpt"/>
</dbReference>
<dbReference type="AlphaFoldDB" id="A0A6L9MQZ7"/>
<dbReference type="SMART" id="SM00028">
    <property type="entry name" value="TPR"/>
    <property type="match status" value="2"/>
</dbReference>
<protein>
    <submittedName>
        <fullName evidence="2">Uncharacterized protein</fullName>
    </submittedName>
</protein>
<reference evidence="2 3" key="1">
    <citation type="submission" date="2020-01" db="EMBL/GenBank/DDBJ databases">
        <title>Genomes of bacteria type strains.</title>
        <authorList>
            <person name="Chen J."/>
            <person name="Zhu S."/>
            <person name="Yang J."/>
        </authorList>
    </citation>
    <scope>NUCLEOTIDE SEQUENCE [LARGE SCALE GENOMIC DNA]</scope>
    <source>
        <strain evidence="2 3">LMG 22958</strain>
    </source>
</reference>
<dbReference type="PROSITE" id="PS50005">
    <property type="entry name" value="TPR"/>
    <property type="match status" value="1"/>
</dbReference>
<organism evidence="2 3">
    <name type="scientific">Alteromonas hispanica</name>
    <dbReference type="NCBI Taxonomy" id="315421"/>
    <lineage>
        <taxon>Bacteria</taxon>
        <taxon>Pseudomonadati</taxon>
        <taxon>Pseudomonadota</taxon>
        <taxon>Gammaproteobacteria</taxon>
        <taxon>Alteromonadales</taxon>
        <taxon>Alteromonadaceae</taxon>
        <taxon>Alteromonas/Salinimonas group</taxon>
        <taxon>Alteromonas</taxon>
    </lineage>
</organism>
<keyword evidence="1" id="KW-0802">TPR repeat</keyword>
<feature type="repeat" description="TPR" evidence="1">
    <location>
        <begin position="189"/>
        <end position="222"/>
    </location>
</feature>
<dbReference type="Proteomes" id="UP000478837">
    <property type="component" value="Unassembled WGS sequence"/>
</dbReference>
<evidence type="ECO:0000313" key="2">
    <source>
        <dbReference type="EMBL" id="NDW20497.1"/>
    </source>
</evidence>